<dbReference type="InterPro" id="IPR003682">
    <property type="entry name" value="rRNA_ssu_MeTfrase_G"/>
</dbReference>
<dbReference type="Proteomes" id="UP001227162">
    <property type="component" value="Unassembled WGS sequence"/>
</dbReference>
<keyword evidence="2 6" id="KW-0698">rRNA processing</keyword>
<dbReference type="SUPFAM" id="SSF53335">
    <property type="entry name" value="S-adenosyl-L-methionine-dependent methyltransferases"/>
    <property type="match status" value="1"/>
</dbReference>
<dbReference type="GO" id="GO:0005829">
    <property type="term" value="C:cytosol"/>
    <property type="evidence" value="ECO:0007669"/>
    <property type="project" value="TreeGrafter"/>
</dbReference>
<evidence type="ECO:0000256" key="1">
    <source>
        <dbReference type="ARBA" id="ARBA00022490"/>
    </source>
</evidence>
<dbReference type="EC" id="2.1.1.170" evidence="6"/>
<reference evidence="7" key="2">
    <citation type="submission" date="2023-04" db="EMBL/GenBank/DDBJ databases">
        <title>'Rhodoalgimonas zhirmunskyi' gen. nov., isolated from a red alga.</title>
        <authorList>
            <person name="Nedashkovskaya O.I."/>
            <person name="Otstavnykh N.Y."/>
            <person name="Bystritskaya E.P."/>
            <person name="Balabanova L.A."/>
            <person name="Isaeva M.P."/>
        </authorList>
    </citation>
    <scope>NUCLEOTIDE SEQUENCE</scope>
    <source>
        <strain evidence="7">10Alg 79</strain>
    </source>
</reference>
<dbReference type="Pfam" id="PF02527">
    <property type="entry name" value="GidB"/>
    <property type="match status" value="1"/>
</dbReference>
<dbReference type="NCBIfam" id="TIGR00138">
    <property type="entry name" value="rsmG_gidB"/>
    <property type="match status" value="1"/>
</dbReference>
<dbReference type="EMBL" id="JANFFA010000002">
    <property type="protein sequence ID" value="MDQ2094307.1"/>
    <property type="molecule type" value="Genomic_DNA"/>
</dbReference>
<evidence type="ECO:0000256" key="5">
    <source>
        <dbReference type="ARBA" id="ARBA00022691"/>
    </source>
</evidence>
<reference evidence="7" key="1">
    <citation type="submission" date="2022-07" db="EMBL/GenBank/DDBJ databases">
        <authorList>
            <person name="Otstavnykh N."/>
            <person name="Isaeva M."/>
            <person name="Bystritskaya E."/>
        </authorList>
    </citation>
    <scope>NUCLEOTIDE SEQUENCE</scope>
    <source>
        <strain evidence="7">10Alg 79</strain>
    </source>
</reference>
<organism evidence="7 8">
    <name type="scientific">Rhodalgimonas zhirmunskyi</name>
    <dbReference type="NCBI Taxonomy" id="2964767"/>
    <lineage>
        <taxon>Bacteria</taxon>
        <taxon>Pseudomonadati</taxon>
        <taxon>Pseudomonadota</taxon>
        <taxon>Alphaproteobacteria</taxon>
        <taxon>Rhodobacterales</taxon>
        <taxon>Roseobacteraceae</taxon>
        <taxon>Rhodalgimonas</taxon>
    </lineage>
</organism>
<comment type="function">
    <text evidence="6">Specifically methylates the N7 position of guanine in position 527 of 16S rRNA.</text>
</comment>
<keyword evidence="4 6" id="KW-0808">Transferase</keyword>
<evidence type="ECO:0000256" key="3">
    <source>
        <dbReference type="ARBA" id="ARBA00022603"/>
    </source>
</evidence>
<keyword evidence="8" id="KW-1185">Reference proteome</keyword>
<dbReference type="AlphaFoldDB" id="A0AAJ1UDX8"/>
<feature type="binding site" evidence="6">
    <location>
        <position position="136"/>
    </location>
    <ligand>
        <name>S-adenosyl-L-methionine</name>
        <dbReference type="ChEBI" id="CHEBI:59789"/>
    </ligand>
</feature>
<feature type="binding site" evidence="6">
    <location>
        <position position="69"/>
    </location>
    <ligand>
        <name>S-adenosyl-L-methionine</name>
        <dbReference type="ChEBI" id="CHEBI:59789"/>
    </ligand>
</feature>
<comment type="subcellular location">
    <subcellularLocation>
        <location evidence="6">Cytoplasm</location>
    </subcellularLocation>
</comment>
<protein>
    <recommendedName>
        <fullName evidence="6">Ribosomal RNA small subunit methyltransferase G</fullName>
        <ecNumber evidence="6">2.1.1.170</ecNumber>
    </recommendedName>
    <alternativeName>
        <fullName evidence="6">16S rRNA 7-methylguanosine methyltransferase</fullName>
        <shortName evidence="6">16S rRNA m7G methyltransferase</shortName>
    </alternativeName>
</protein>
<evidence type="ECO:0000313" key="7">
    <source>
        <dbReference type="EMBL" id="MDQ2094307.1"/>
    </source>
</evidence>
<evidence type="ECO:0000256" key="6">
    <source>
        <dbReference type="HAMAP-Rule" id="MF_00074"/>
    </source>
</evidence>
<keyword evidence="3 6" id="KW-0489">Methyltransferase</keyword>
<feature type="binding site" evidence="6">
    <location>
        <begin position="122"/>
        <end position="123"/>
    </location>
    <ligand>
        <name>S-adenosyl-L-methionine</name>
        <dbReference type="ChEBI" id="CHEBI:59789"/>
    </ligand>
</feature>
<proteinExistence type="inferred from homology"/>
<comment type="caution">
    <text evidence="7">The sequence shown here is derived from an EMBL/GenBank/DDBJ whole genome shotgun (WGS) entry which is preliminary data.</text>
</comment>
<sequence>MTPNAEALNVSRETFRKLEQFAALLEKWNPRINLVARSTLGDLWTRHIIDSLQVLENAPRPVSHWVDLGSGGGFPGLVAALCASDFGIEKVTLVESDQRKCTFLRTVLRETGSNASVIAERIESIDPLDATVLSARALAELETLLGFAERHLAEGGVALFPKGKNWREEVQTARAVWDFRYDALPSKTDQQAVILKIEGLSRV</sequence>
<dbReference type="GO" id="GO:0070043">
    <property type="term" value="F:rRNA (guanine-N7-)-methyltransferase activity"/>
    <property type="evidence" value="ECO:0007669"/>
    <property type="project" value="UniProtKB-UniRule"/>
</dbReference>
<evidence type="ECO:0000256" key="2">
    <source>
        <dbReference type="ARBA" id="ARBA00022552"/>
    </source>
</evidence>
<comment type="similarity">
    <text evidence="6">Belongs to the methyltransferase superfamily. RNA methyltransferase RsmG family.</text>
</comment>
<dbReference type="PANTHER" id="PTHR31760">
    <property type="entry name" value="S-ADENOSYL-L-METHIONINE-DEPENDENT METHYLTRANSFERASES SUPERFAMILY PROTEIN"/>
    <property type="match status" value="1"/>
</dbReference>
<accession>A0AAJ1UDX8</accession>
<name>A0AAJ1UDX8_9RHOB</name>
<dbReference type="PANTHER" id="PTHR31760:SF0">
    <property type="entry name" value="S-ADENOSYL-L-METHIONINE-DEPENDENT METHYLTRANSFERASES SUPERFAMILY PROTEIN"/>
    <property type="match status" value="1"/>
</dbReference>
<evidence type="ECO:0000256" key="4">
    <source>
        <dbReference type="ARBA" id="ARBA00022679"/>
    </source>
</evidence>
<dbReference type="InterPro" id="IPR029063">
    <property type="entry name" value="SAM-dependent_MTases_sf"/>
</dbReference>
<comment type="caution">
    <text evidence="6">Lacks conserved residue(s) required for the propagation of feature annotation.</text>
</comment>
<keyword evidence="1 6" id="KW-0963">Cytoplasm</keyword>
<dbReference type="Gene3D" id="3.40.50.150">
    <property type="entry name" value="Vaccinia Virus protein VP39"/>
    <property type="match status" value="1"/>
</dbReference>
<dbReference type="PIRSF" id="PIRSF003078">
    <property type="entry name" value="GidB"/>
    <property type="match status" value="1"/>
</dbReference>
<feature type="binding site" evidence="6">
    <location>
        <position position="74"/>
    </location>
    <ligand>
        <name>S-adenosyl-L-methionine</name>
        <dbReference type="ChEBI" id="CHEBI:59789"/>
    </ligand>
</feature>
<gene>
    <name evidence="6 7" type="primary">rsmG</name>
    <name evidence="7" type="ORF">NOI20_09310</name>
</gene>
<evidence type="ECO:0000313" key="8">
    <source>
        <dbReference type="Proteomes" id="UP001227162"/>
    </source>
</evidence>
<comment type="catalytic activity">
    <reaction evidence="6">
        <text>guanosine(527) in 16S rRNA + S-adenosyl-L-methionine = N(7)-methylguanosine(527) in 16S rRNA + S-adenosyl-L-homocysteine</text>
        <dbReference type="Rhea" id="RHEA:42732"/>
        <dbReference type="Rhea" id="RHEA-COMP:10209"/>
        <dbReference type="Rhea" id="RHEA-COMP:10210"/>
        <dbReference type="ChEBI" id="CHEBI:57856"/>
        <dbReference type="ChEBI" id="CHEBI:59789"/>
        <dbReference type="ChEBI" id="CHEBI:74269"/>
        <dbReference type="ChEBI" id="CHEBI:74480"/>
        <dbReference type="EC" id="2.1.1.170"/>
    </reaction>
</comment>
<dbReference type="HAMAP" id="MF_00074">
    <property type="entry name" value="16SrRNA_methyltr_G"/>
    <property type="match status" value="1"/>
</dbReference>
<keyword evidence="5 6" id="KW-0949">S-adenosyl-L-methionine</keyword>